<dbReference type="RefSeq" id="WP_307410061.1">
    <property type="nucleotide sequence ID" value="NZ_JAUSUR010000006.1"/>
</dbReference>
<dbReference type="Proteomes" id="UP001230220">
    <property type="component" value="Unassembled WGS sequence"/>
</dbReference>
<name>A0ABU0E6B0_9FIRM</name>
<gene>
    <name evidence="2" type="ORF">J2S15_003196</name>
</gene>
<evidence type="ECO:0008006" key="4">
    <source>
        <dbReference type="Google" id="ProtNLM"/>
    </source>
</evidence>
<proteinExistence type="predicted"/>
<dbReference type="EMBL" id="JAUSUR010000006">
    <property type="protein sequence ID" value="MDQ0362442.1"/>
    <property type="molecule type" value="Genomic_DNA"/>
</dbReference>
<sequence>MKKLIQVVCIVMILIGSIFRIDTISAKETQFDIAISSSASLVKSDGSSVPLTSSTTIPSGSKLRIKIQIKNQSGTIESTLSLKEKEGFEFLTYREGILSINGESLSKENYKKLIGKGYGVSLGSTSTTIEIEVKATKSTRGKISGDVIVASDQITVGDDKERYEQLFHGDLEGTSYHRVNFYDGTTLLGSVVVANNQTVDIPNIQKEGHNLLGFNLDSDGSGTYYNGEKITSSMDLYAVYNRKQFLVSYYVDETLYYQEVVFYGDNASYITPDGVEDTVFVGWDGELSNIQDDTNVYALFETVKASKSGLRYRINGIIEGSRGIEIIPVTSQEYKETLNDFSFQIKQIANESLFNRITISAIPLIVVLLIILLFLYFYKKSRKGIRRDTK</sequence>
<evidence type="ECO:0000256" key="1">
    <source>
        <dbReference type="SAM" id="Phobius"/>
    </source>
</evidence>
<keyword evidence="1" id="KW-0812">Transmembrane</keyword>
<keyword evidence="1" id="KW-1133">Transmembrane helix</keyword>
<organism evidence="2 3">
    <name type="scientific">Breznakia pachnodae</name>
    <dbReference type="NCBI Taxonomy" id="265178"/>
    <lineage>
        <taxon>Bacteria</taxon>
        <taxon>Bacillati</taxon>
        <taxon>Bacillota</taxon>
        <taxon>Erysipelotrichia</taxon>
        <taxon>Erysipelotrichales</taxon>
        <taxon>Erysipelotrichaceae</taxon>
        <taxon>Breznakia</taxon>
    </lineage>
</organism>
<feature type="transmembrane region" description="Helical" evidence="1">
    <location>
        <begin position="357"/>
        <end position="378"/>
    </location>
</feature>
<accession>A0ABU0E6B0</accession>
<evidence type="ECO:0000313" key="3">
    <source>
        <dbReference type="Proteomes" id="UP001230220"/>
    </source>
</evidence>
<comment type="caution">
    <text evidence="2">The sequence shown here is derived from an EMBL/GenBank/DDBJ whole genome shotgun (WGS) entry which is preliminary data.</text>
</comment>
<protein>
    <recommendedName>
        <fullName evidence="4">Cohesin domain-containing protein</fullName>
    </recommendedName>
</protein>
<reference evidence="2 3" key="1">
    <citation type="submission" date="2023-07" db="EMBL/GenBank/DDBJ databases">
        <title>Genomic Encyclopedia of Type Strains, Phase IV (KMG-IV): sequencing the most valuable type-strain genomes for metagenomic binning, comparative biology and taxonomic classification.</title>
        <authorList>
            <person name="Goeker M."/>
        </authorList>
    </citation>
    <scope>NUCLEOTIDE SEQUENCE [LARGE SCALE GENOMIC DNA]</scope>
    <source>
        <strain evidence="2 3">DSM 16784</strain>
    </source>
</reference>
<evidence type="ECO:0000313" key="2">
    <source>
        <dbReference type="EMBL" id="MDQ0362442.1"/>
    </source>
</evidence>
<keyword evidence="3" id="KW-1185">Reference proteome</keyword>
<keyword evidence="1" id="KW-0472">Membrane</keyword>